<dbReference type="OrthoDB" id="8610138at2"/>
<comment type="caution">
    <text evidence="1">The sequence shown here is derived from an EMBL/GenBank/DDBJ whole genome shotgun (WGS) entry which is preliminary data.</text>
</comment>
<organism evidence="1 2">
    <name type="scientific">Eikenella corrodens</name>
    <dbReference type="NCBI Taxonomy" id="539"/>
    <lineage>
        <taxon>Bacteria</taxon>
        <taxon>Pseudomonadati</taxon>
        <taxon>Pseudomonadota</taxon>
        <taxon>Betaproteobacteria</taxon>
        <taxon>Neisseriales</taxon>
        <taxon>Neisseriaceae</taxon>
        <taxon>Eikenella</taxon>
    </lineage>
</organism>
<proteinExistence type="predicted"/>
<evidence type="ECO:0000313" key="2">
    <source>
        <dbReference type="Proteomes" id="UP000077589"/>
    </source>
</evidence>
<dbReference type="RefSeq" id="WP_064087792.1">
    <property type="nucleotide sequence ID" value="NZ_LXSG01000033.1"/>
</dbReference>
<dbReference type="Gene3D" id="3.60.21.10">
    <property type="match status" value="1"/>
</dbReference>
<dbReference type="InterPro" id="IPR029052">
    <property type="entry name" value="Metallo-depent_PP-like"/>
</dbReference>
<accession>A0A1A9RKP9</accession>
<reference evidence="2" key="1">
    <citation type="submission" date="2016-05" db="EMBL/GenBank/DDBJ databases">
        <title>Draft genome of Corynebacterium afermentans subsp. afermentans LCDC 88199T.</title>
        <authorList>
            <person name="Bernier A.-M."/>
            <person name="Bernard K."/>
        </authorList>
    </citation>
    <scope>NUCLEOTIDE SEQUENCE [LARGE SCALE GENOMIC DNA]</scope>
    <source>
        <strain evidence="2">NML04-0072</strain>
    </source>
</reference>
<dbReference type="Proteomes" id="UP000077589">
    <property type="component" value="Unassembled WGS sequence"/>
</dbReference>
<protein>
    <submittedName>
        <fullName evidence="1">Phosphoesterase</fullName>
    </submittedName>
</protein>
<gene>
    <name evidence="1" type="ORF">A7P90_06795</name>
</gene>
<dbReference type="EMBL" id="LXSG01000033">
    <property type="protein sequence ID" value="OAM18624.1"/>
    <property type="molecule type" value="Genomic_DNA"/>
</dbReference>
<sequence length="219" mass="25217">MPQTYFTADWHFSHPNIAQYCPQFRLQSDNADELNEYLIDCWNRVVTPQDTVYNLGDVCFAKKPAHIEAVLQRLNGQHHLIYGNHDYLIRQNEAHFLNTRKADGHPLLSSASHYLRLKLPEISNTAILCHYPLYEWDGIHHGLYHLYGHLHDRMAAVKGRALNVGWDMHGRFLTAQDIDSFLRDLPAVQYFDDKQNVIVGNSTEDAAAKVRARLAALNE</sequence>
<dbReference type="AlphaFoldDB" id="A0A1A9RKP9"/>
<name>A0A1A9RKP9_EIKCO</name>
<dbReference type="SUPFAM" id="SSF56300">
    <property type="entry name" value="Metallo-dependent phosphatases"/>
    <property type="match status" value="1"/>
</dbReference>
<evidence type="ECO:0000313" key="1">
    <source>
        <dbReference type="EMBL" id="OAM18624.1"/>
    </source>
</evidence>